<keyword evidence="6" id="KW-1185">Reference proteome</keyword>
<organism evidence="5 6">
    <name type="scientific">Oerskovia douganii</name>
    <dbReference type="NCBI Taxonomy" id="2762210"/>
    <lineage>
        <taxon>Bacteria</taxon>
        <taxon>Bacillati</taxon>
        <taxon>Actinomycetota</taxon>
        <taxon>Actinomycetes</taxon>
        <taxon>Micrococcales</taxon>
        <taxon>Cellulomonadaceae</taxon>
        <taxon>Oerskovia</taxon>
    </lineage>
</organism>
<name>A0A9D5U8U4_9CELL</name>
<dbReference type="CDD" id="cd17262">
    <property type="entry name" value="RMtype1_S_Aco12261I-TRD2-CR2"/>
    <property type="match status" value="1"/>
</dbReference>
<dbReference type="InterPro" id="IPR044946">
    <property type="entry name" value="Restrct_endonuc_typeI_TRD_sf"/>
</dbReference>
<keyword evidence="5" id="KW-0378">Hydrolase</keyword>
<dbReference type="GO" id="GO:0009307">
    <property type="term" value="P:DNA restriction-modification system"/>
    <property type="evidence" value="ECO:0007669"/>
    <property type="project" value="UniProtKB-KW"/>
</dbReference>
<dbReference type="InterPro" id="IPR000055">
    <property type="entry name" value="Restrct_endonuc_typeI_TRD"/>
</dbReference>
<accession>A0A9D5U8U4</accession>
<evidence type="ECO:0000256" key="1">
    <source>
        <dbReference type="ARBA" id="ARBA00010923"/>
    </source>
</evidence>
<dbReference type="Proteomes" id="UP000822993">
    <property type="component" value="Unassembled WGS sequence"/>
</dbReference>
<evidence type="ECO:0000256" key="2">
    <source>
        <dbReference type="ARBA" id="ARBA00022747"/>
    </source>
</evidence>
<keyword evidence="5" id="KW-0540">Nuclease</keyword>
<evidence type="ECO:0000259" key="4">
    <source>
        <dbReference type="Pfam" id="PF01420"/>
    </source>
</evidence>
<dbReference type="EMBL" id="JACSPN010000008">
    <property type="protein sequence ID" value="MBE7700288.1"/>
    <property type="molecule type" value="Genomic_DNA"/>
</dbReference>
<dbReference type="GO" id="GO:0004519">
    <property type="term" value="F:endonuclease activity"/>
    <property type="evidence" value="ECO:0007669"/>
    <property type="project" value="UniProtKB-KW"/>
</dbReference>
<evidence type="ECO:0000313" key="6">
    <source>
        <dbReference type="Proteomes" id="UP000822993"/>
    </source>
</evidence>
<comment type="similarity">
    <text evidence="1">Belongs to the type-I restriction system S methylase family.</text>
</comment>
<dbReference type="Pfam" id="PF01420">
    <property type="entry name" value="Methylase_S"/>
    <property type="match status" value="1"/>
</dbReference>
<reference evidence="5 6" key="1">
    <citation type="submission" date="2020-08" db="EMBL/GenBank/DDBJ databases">
        <title>A Genomic Blueprint of the Chicken Gut Microbiome.</title>
        <authorList>
            <person name="Gilroy R."/>
            <person name="Ravi A."/>
            <person name="Getino M."/>
            <person name="Pursley I."/>
            <person name="Horton D.L."/>
            <person name="Alikhan N.-F."/>
            <person name="Baker D."/>
            <person name="Gharbi K."/>
            <person name="Hall N."/>
            <person name="Watson M."/>
            <person name="Adriaenssens E.M."/>
            <person name="Foster-Nyarko E."/>
            <person name="Jarju S."/>
            <person name="Secka A."/>
            <person name="Antonio M."/>
            <person name="Oren A."/>
            <person name="Chaudhuri R."/>
            <person name="La Ragione R.M."/>
            <person name="Hildebrand F."/>
            <person name="Pallen M.J."/>
        </authorList>
    </citation>
    <scope>NUCLEOTIDE SEQUENCE [LARGE SCALE GENOMIC DNA]</scope>
    <source>
        <strain evidence="5 6">Sa1BUA8</strain>
    </source>
</reference>
<evidence type="ECO:0000256" key="3">
    <source>
        <dbReference type="ARBA" id="ARBA00023125"/>
    </source>
</evidence>
<dbReference type="AlphaFoldDB" id="A0A9D5U8U4"/>
<gene>
    <name evidence="5" type="ORF">H9623_08225</name>
</gene>
<dbReference type="Gene3D" id="3.90.220.20">
    <property type="entry name" value="DNA methylase specificity domains"/>
    <property type="match status" value="2"/>
</dbReference>
<dbReference type="RefSeq" id="WP_193719570.1">
    <property type="nucleotide sequence ID" value="NZ_JACSPN010000008.1"/>
</dbReference>
<evidence type="ECO:0000313" key="5">
    <source>
        <dbReference type="EMBL" id="MBE7700288.1"/>
    </source>
</evidence>
<keyword evidence="3" id="KW-0238">DNA-binding</keyword>
<comment type="caution">
    <text evidence="5">The sequence shown here is derived from an EMBL/GenBank/DDBJ whole genome shotgun (WGS) entry which is preliminary data.</text>
</comment>
<dbReference type="InterPro" id="IPR052021">
    <property type="entry name" value="Type-I_RS_S_subunit"/>
</dbReference>
<feature type="domain" description="Type I restriction modification DNA specificity" evidence="4">
    <location>
        <begin position="4"/>
        <end position="162"/>
    </location>
</feature>
<proteinExistence type="inferred from homology"/>
<protein>
    <submittedName>
        <fullName evidence="5">Restriction endonuclease subunit S</fullName>
    </submittedName>
</protein>
<dbReference type="PANTHER" id="PTHR30408">
    <property type="entry name" value="TYPE-1 RESTRICTION ENZYME ECOKI SPECIFICITY PROTEIN"/>
    <property type="match status" value="1"/>
</dbReference>
<sequence>MIVELQSVSLGELVDNFDSRRRPVKSSERTAGPYPYYGASGVVDHVADFIFDGEYLLVSEDGENLRSRAQPIAFVVDGKFWPNNHAHVLRGRERFDTRFLSYLLATTDITGYLTGSAQPKLTRGSMDSIMLSVPPPRDRQAIAEVLGALDDKIAANTKLASKVDSLSTLIFEAKSAETEGDASLGDVATLVLGGTPSRSRGDYWAEGTIAWLASGKANESRVFAPTAFITEEAYRASATKMMPRGATVLAITGATLGQIARLEIEACGNQSLVGIWGDGPELTDWLHFAVRSRVGVLLQGATGAAQQHVNKNDVAALRVPLIPRRELLAWAAQVSPLLAVASMAGEENRSLAATRDTLLPQLMSGKLRVKEAERIVSEVA</sequence>
<dbReference type="SUPFAM" id="SSF116734">
    <property type="entry name" value="DNA methylase specificity domain"/>
    <property type="match status" value="2"/>
</dbReference>
<dbReference type="GO" id="GO:0003677">
    <property type="term" value="F:DNA binding"/>
    <property type="evidence" value="ECO:0007669"/>
    <property type="project" value="UniProtKB-KW"/>
</dbReference>
<dbReference type="PANTHER" id="PTHR30408:SF12">
    <property type="entry name" value="TYPE I RESTRICTION ENZYME MJAVIII SPECIFICITY SUBUNIT"/>
    <property type="match status" value="1"/>
</dbReference>
<keyword evidence="2" id="KW-0680">Restriction system</keyword>
<keyword evidence="5" id="KW-0255">Endonuclease</keyword>